<evidence type="ECO:0000256" key="5">
    <source>
        <dbReference type="ARBA" id="ARBA00022989"/>
    </source>
</evidence>
<dbReference type="PANTHER" id="PTHR43266:SF2">
    <property type="entry name" value="MAJOR FACILITATOR SUPERFAMILY (MFS) PROFILE DOMAIN-CONTAINING PROTEIN"/>
    <property type="match status" value="1"/>
</dbReference>
<reference evidence="8 9" key="1">
    <citation type="submission" date="2022-04" db="EMBL/GenBank/DDBJ databases">
        <title>Positive selection, recombination, and allopatry shape intraspecific diversity of widespread and dominant cyanobacteria.</title>
        <authorList>
            <person name="Wei J."/>
            <person name="Shu W."/>
            <person name="Hu C."/>
        </authorList>
    </citation>
    <scope>NUCLEOTIDE SEQUENCE [LARGE SCALE GENOMIC DNA]</scope>
    <source>
        <strain evidence="8 9">GB2-A5</strain>
    </source>
</reference>
<dbReference type="PANTHER" id="PTHR43266">
    <property type="entry name" value="MACROLIDE-EFFLUX PROTEIN"/>
    <property type="match status" value="1"/>
</dbReference>
<keyword evidence="5 7" id="KW-1133">Transmembrane helix</keyword>
<evidence type="ECO:0000256" key="2">
    <source>
        <dbReference type="ARBA" id="ARBA00022448"/>
    </source>
</evidence>
<dbReference type="EMBL" id="JAMPKK010000004">
    <property type="protein sequence ID" value="MEP0863482.1"/>
    <property type="molecule type" value="Genomic_DNA"/>
</dbReference>
<feature type="transmembrane region" description="Helical" evidence="7">
    <location>
        <begin position="314"/>
        <end position="333"/>
    </location>
</feature>
<feature type="transmembrane region" description="Helical" evidence="7">
    <location>
        <begin position="77"/>
        <end position="98"/>
    </location>
</feature>
<keyword evidence="2" id="KW-0813">Transport</keyword>
<dbReference type="SUPFAM" id="SSF103473">
    <property type="entry name" value="MFS general substrate transporter"/>
    <property type="match status" value="1"/>
</dbReference>
<evidence type="ECO:0000256" key="3">
    <source>
        <dbReference type="ARBA" id="ARBA00022475"/>
    </source>
</evidence>
<keyword evidence="3" id="KW-1003">Cell membrane</keyword>
<keyword evidence="6 7" id="KW-0472">Membrane</keyword>
<gene>
    <name evidence="8" type="ORF">NDI37_03255</name>
</gene>
<organism evidence="8 9">
    <name type="scientific">Funiculus sociatus GB2-A5</name>
    <dbReference type="NCBI Taxonomy" id="2933946"/>
    <lineage>
        <taxon>Bacteria</taxon>
        <taxon>Bacillati</taxon>
        <taxon>Cyanobacteriota</taxon>
        <taxon>Cyanophyceae</taxon>
        <taxon>Coleofasciculales</taxon>
        <taxon>Coleofasciculaceae</taxon>
        <taxon>Funiculus</taxon>
    </lineage>
</organism>
<name>A0ABV0JLC8_9CYAN</name>
<sequence length="444" mass="47814">MEPENQPTNLNKFLIIWMGQLASVLGSEMTNFAITLWAWELTNQATPLSLIIFFTHIPKVIAASFAGLFVDRWNRKYLMMLGDTAAGFSTVAILLLLLTNHLQIWHFYVTGAINGFFGYVQSLAYSASMSAIVPKQHYTRATAMSSYITYSGSSIIAPALAGALYYTIGFQGILTIDIITFAIAISTLWFIAIPQPQKSQESRHSQNIKQELTFGFSYILKRPSLLTILIFLLSSNLFDTANGAIHSPMILARSGDNAGVLASVQAAIGIGGVVGAVVLSIWGISQHRIHGLLLGTALSFTGMMVLGLGNLPSIWMIAGFFMAFFSPFIGSSNQAIWLSKVEPNVQGRVFATRYLIAQITAPLGLAIAGLLADYVFEPGMVPGGFLAGSLGSIFGTTSGSGMALQYTLFSFCGLLIGLGGYAFPALRDVETIVPDCDRATEPNP</sequence>
<feature type="transmembrane region" description="Helical" evidence="7">
    <location>
        <begin position="147"/>
        <end position="166"/>
    </location>
</feature>
<evidence type="ECO:0000256" key="4">
    <source>
        <dbReference type="ARBA" id="ARBA00022692"/>
    </source>
</evidence>
<keyword evidence="4 7" id="KW-0812">Transmembrane</keyword>
<evidence type="ECO:0000256" key="7">
    <source>
        <dbReference type="SAM" id="Phobius"/>
    </source>
</evidence>
<dbReference type="RefSeq" id="WP_190422031.1">
    <property type="nucleotide sequence ID" value="NZ_JAMPKK010000004.1"/>
</dbReference>
<dbReference type="CDD" id="cd06173">
    <property type="entry name" value="MFS_MefA_like"/>
    <property type="match status" value="1"/>
</dbReference>
<dbReference type="Proteomes" id="UP001442494">
    <property type="component" value="Unassembled WGS sequence"/>
</dbReference>
<feature type="transmembrane region" description="Helical" evidence="7">
    <location>
        <begin position="403"/>
        <end position="423"/>
    </location>
</feature>
<feature type="transmembrane region" description="Helical" evidence="7">
    <location>
        <begin position="104"/>
        <end position="126"/>
    </location>
</feature>
<evidence type="ECO:0000313" key="9">
    <source>
        <dbReference type="Proteomes" id="UP001442494"/>
    </source>
</evidence>
<dbReference type="InterPro" id="IPR011701">
    <property type="entry name" value="MFS"/>
</dbReference>
<evidence type="ECO:0000256" key="1">
    <source>
        <dbReference type="ARBA" id="ARBA00004651"/>
    </source>
</evidence>
<feature type="transmembrane region" description="Helical" evidence="7">
    <location>
        <begin position="51"/>
        <end position="70"/>
    </location>
</feature>
<feature type="transmembrane region" description="Helical" evidence="7">
    <location>
        <begin position="12"/>
        <end position="39"/>
    </location>
</feature>
<dbReference type="Gene3D" id="1.20.1250.20">
    <property type="entry name" value="MFS general substrate transporter like domains"/>
    <property type="match status" value="1"/>
</dbReference>
<evidence type="ECO:0000313" key="8">
    <source>
        <dbReference type="EMBL" id="MEP0863482.1"/>
    </source>
</evidence>
<feature type="transmembrane region" description="Helical" evidence="7">
    <location>
        <begin position="214"/>
        <end position="238"/>
    </location>
</feature>
<keyword evidence="9" id="KW-1185">Reference proteome</keyword>
<accession>A0ABV0JLC8</accession>
<feature type="transmembrane region" description="Helical" evidence="7">
    <location>
        <begin position="354"/>
        <end position="376"/>
    </location>
</feature>
<dbReference type="Pfam" id="PF07690">
    <property type="entry name" value="MFS_1"/>
    <property type="match status" value="1"/>
</dbReference>
<comment type="caution">
    <text evidence="8">The sequence shown here is derived from an EMBL/GenBank/DDBJ whole genome shotgun (WGS) entry which is preliminary data.</text>
</comment>
<comment type="subcellular location">
    <subcellularLocation>
        <location evidence="1">Cell membrane</location>
        <topology evidence="1">Multi-pass membrane protein</topology>
    </subcellularLocation>
</comment>
<feature type="transmembrane region" description="Helical" evidence="7">
    <location>
        <begin position="258"/>
        <end position="282"/>
    </location>
</feature>
<protein>
    <submittedName>
        <fullName evidence="8">MFS transporter</fullName>
    </submittedName>
</protein>
<feature type="transmembrane region" description="Helical" evidence="7">
    <location>
        <begin position="172"/>
        <end position="193"/>
    </location>
</feature>
<evidence type="ECO:0000256" key="6">
    <source>
        <dbReference type="ARBA" id="ARBA00023136"/>
    </source>
</evidence>
<feature type="transmembrane region" description="Helical" evidence="7">
    <location>
        <begin position="289"/>
        <end position="308"/>
    </location>
</feature>
<proteinExistence type="predicted"/>
<dbReference type="InterPro" id="IPR036259">
    <property type="entry name" value="MFS_trans_sf"/>
</dbReference>